<dbReference type="Proteomes" id="UP000000599">
    <property type="component" value="Chromosome G"/>
</dbReference>
<comment type="subcellular location">
    <subcellularLocation>
        <location evidence="1">Nucleus</location>
    </subcellularLocation>
</comment>
<evidence type="ECO:0000256" key="4">
    <source>
        <dbReference type="ARBA" id="ARBA00022833"/>
    </source>
</evidence>
<dbReference type="PANTHER" id="PTHR24396">
    <property type="entry name" value="ZINC FINGER PROTEIN"/>
    <property type="match status" value="1"/>
</dbReference>
<dbReference type="RefSeq" id="XP_462133.2">
    <property type="nucleotide sequence ID" value="XM_462133.1"/>
</dbReference>
<dbReference type="STRING" id="284592.Q6BI38"/>
<name>Q6BI38_DEBHA</name>
<feature type="region of interest" description="Disordered" evidence="7">
    <location>
        <begin position="189"/>
        <end position="252"/>
    </location>
</feature>
<keyword evidence="2" id="KW-0479">Metal-binding</keyword>
<dbReference type="InterPro" id="IPR036236">
    <property type="entry name" value="Znf_C2H2_sf"/>
</dbReference>
<evidence type="ECO:0000256" key="2">
    <source>
        <dbReference type="ARBA" id="ARBA00022723"/>
    </source>
</evidence>
<dbReference type="GeneID" id="2905047"/>
<dbReference type="SUPFAM" id="SSF57667">
    <property type="entry name" value="beta-beta-alpha zinc fingers"/>
    <property type="match status" value="1"/>
</dbReference>
<evidence type="ECO:0000256" key="6">
    <source>
        <dbReference type="PROSITE-ProRule" id="PRU00042"/>
    </source>
</evidence>
<dbReference type="EMBL" id="CR382139">
    <property type="protein sequence ID" value="CAG90619.2"/>
    <property type="molecule type" value="Genomic_DNA"/>
</dbReference>
<dbReference type="InterPro" id="IPR013087">
    <property type="entry name" value="Znf_C2H2_type"/>
</dbReference>
<dbReference type="GO" id="GO:0000981">
    <property type="term" value="F:DNA-binding transcription factor activity, RNA polymerase II-specific"/>
    <property type="evidence" value="ECO:0007669"/>
    <property type="project" value="TreeGrafter"/>
</dbReference>
<keyword evidence="3 6" id="KW-0863">Zinc-finger</keyword>
<evidence type="ECO:0000256" key="5">
    <source>
        <dbReference type="ARBA" id="ARBA00023242"/>
    </source>
</evidence>
<dbReference type="eggNOG" id="ENOG502S4NK">
    <property type="taxonomic scope" value="Eukaryota"/>
</dbReference>
<dbReference type="InParanoid" id="Q6BI38"/>
<dbReference type="PANTHER" id="PTHR24396:SF19">
    <property type="entry name" value="FI01119P"/>
    <property type="match status" value="1"/>
</dbReference>
<keyword evidence="10" id="KW-1185">Reference proteome</keyword>
<feature type="domain" description="C2H2-type" evidence="8">
    <location>
        <begin position="256"/>
        <end position="283"/>
    </location>
</feature>
<dbReference type="PROSITE" id="PS50157">
    <property type="entry name" value="ZINC_FINGER_C2H2_2"/>
    <property type="match status" value="1"/>
</dbReference>
<dbReference type="AlphaFoldDB" id="Q6BI38"/>
<dbReference type="GO" id="GO:0000978">
    <property type="term" value="F:RNA polymerase II cis-regulatory region sequence-specific DNA binding"/>
    <property type="evidence" value="ECO:0007669"/>
    <property type="project" value="TreeGrafter"/>
</dbReference>
<dbReference type="GO" id="GO:0008270">
    <property type="term" value="F:zinc ion binding"/>
    <property type="evidence" value="ECO:0007669"/>
    <property type="project" value="UniProtKB-KW"/>
</dbReference>
<feature type="compositionally biased region" description="Polar residues" evidence="7">
    <location>
        <begin position="201"/>
        <end position="216"/>
    </location>
</feature>
<dbReference type="Gene3D" id="3.30.160.60">
    <property type="entry name" value="Classic Zinc Finger"/>
    <property type="match status" value="1"/>
</dbReference>
<accession>Q6BI38</accession>
<dbReference type="KEGG" id="dha:DEHA2G13684g"/>
<dbReference type="PROSITE" id="PS00028">
    <property type="entry name" value="ZINC_FINGER_C2H2_1"/>
    <property type="match status" value="1"/>
</dbReference>
<dbReference type="VEuPathDB" id="FungiDB:DEHA2G13684g"/>
<evidence type="ECO:0000256" key="3">
    <source>
        <dbReference type="ARBA" id="ARBA00022771"/>
    </source>
</evidence>
<feature type="compositionally biased region" description="Polar residues" evidence="7">
    <location>
        <begin position="224"/>
        <end position="247"/>
    </location>
</feature>
<evidence type="ECO:0000256" key="1">
    <source>
        <dbReference type="ARBA" id="ARBA00004123"/>
    </source>
</evidence>
<dbReference type="GO" id="GO:0005634">
    <property type="term" value="C:nucleus"/>
    <property type="evidence" value="ECO:0007669"/>
    <property type="project" value="UniProtKB-SubCell"/>
</dbReference>
<reference evidence="9 10" key="1">
    <citation type="journal article" date="2004" name="Nature">
        <title>Genome evolution in yeasts.</title>
        <authorList>
            <consortium name="Genolevures"/>
            <person name="Dujon B."/>
            <person name="Sherman D."/>
            <person name="Fischer G."/>
            <person name="Durrens P."/>
            <person name="Casaregola S."/>
            <person name="Lafontaine I."/>
            <person name="de Montigny J."/>
            <person name="Marck C."/>
            <person name="Neuveglise C."/>
            <person name="Talla E."/>
            <person name="Goffard N."/>
            <person name="Frangeul L."/>
            <person name="Aigle M."/>
            <person name="Anthouard V."/>
            <person name="Babour A."/>
            <person name="Barbe V."/>
            <person name="Barnay S."/>
            <person name="Blanchin S."/>
            <person name="Beckerich J.M."/>
            <person name="Beyne E."/>
            <person name="Bleykasten C."/>
            <person name="Boisrame A."/>
            <person name="Boyer J."/>
            <person name="Cattolico L."/>
            <person name="Confanioleri F."/>
            <person name="de Daruvar A."/>
            <person name="Despons L."/>
            <person name="Fabre E."/>
            <person name="Fairhead C."/>
            <person name="Ferry-Dumazet H."/>
            <person name="Groppi A."/>
            <person name="Hantraye F."/>
            <person name="Hennequin C."/>
            <person name="Jauniaux N."/>
            <person name="Joyet P."/>
            <person name="Kachouri R."/>
            <person name="Kerrest A."/>
            <person name="Koszul R."/>
            <person name="Lemaire M."/>
            <person name="Lesur I."/>
            <person name="Ma L."/>
            <person name="Muller H."/>
            <person name="Nicaud J.M."/>
            <person name="Nikolski M."/>
            <person name="Oztas S."/>
            <person name="Ozier-Kalogeropoulos O."/>
            <person name="Pellenz S."/>
            <person name="Potier S."/>
            <person name="Richard G.F."/>
            <person name="Straub M.L."/>
            <person name="Suleau A."/>
            <person name="Swennene D."/>
            <person name="Tekaia F."/>
            <person name="Wesolowski-Louvel M."/>
            <person name="Westhof E."/>
            <person name="Wirth B."/>
            <person name="Zeniou-Meyer M."/>
            <person name="Zivanovic I."/>
            <person name="Bolotin-Fukuhara M."/>
            <person name="Thierry A."/>
            <person name="Bouchier C."/>
            <person name="Caudron B."/>
            <person name="Scarpelli C."/>
            <person name="Gaillardin C."/>
            <person name="Weissenbach J."/>
            <person name="Wincker P."/>
            <person name="Souciet J.L."/>
        </authorList>
    </citation>
    <scope>NUCLEOTIDE SEQUENCE [LARGE SCALE GENOMIC DNA]</scope>
    <source>
        <strain evidence="10">ATCC 36239 / CBS 767 / BCRC 21394 / JCM 1990 / NBRC 0083 / IGC 2968</strain>
    </source>
</reference>
<gene>
    <name evidence="9" type="ordered locus">DEHA2G13684g</name>
</gene>
<proteinExistence type="predicted"/>
<protein>
    <submittedName>
        <fullName evidence="9">DEHA2G13684p</fullName>
    </submittedName>
</protein>
<dbReference type="HOGENOM" id="CLU_036916_0_0_1"/>
<feature type="region of interest" description="Disordered" evidence="7">
    <location>
        <begin position="121"/>
        <end position="153"/>
    </location>
</feature>
<sequence>MLSLGILNDSPTKFNKDILNIKLNVFKFLNTIFYSKDKLFPPLNRASFPGLVSRGAVACAADDLELFSTNTFDFSYELGTANYNSNACFDNNLSAFKYGAGEEKQKPERYPSLEEPYEFYSSSEGFVSPEEDDSWKSGFKKRKHEEDASNTSSEAATNIRFQYDMDPLSYNNSSLYDVDRLFNDLIQDLPKPQPYHHDQSSHQLMSSVSQPSNHTLHSIPDFATEQTNSPTGKKLQSQPKYNEGTTNNKDDDLLKHKCPHCEANFKVKGYLTRHVKKHNSLKAFKCPFYKDPGNEATGTKCHPTGGFSRRDTYKTHLKALHFIYPPGTKSSERSSVSGRCAGCFQYFENNMKWLDTHIENGHGCQGSAKDELKEEF</sequence>
<evidence type="ECO:0000259" key="8">
    <source>
        <dbReference type="PROSITE" id="PS50157"/>
    </source>
</evidence>
<keyword evidence="4" id="KW-0862">Zinc</keyword>
<evidence type="ECO:0000313" key="10">
    <source>
        <dbReference type="Proteomes" id="UP000000599"/>
    </source>
</evidence>
<evidence type="ECO:0000313" key="9">
    <source>
        <dbReference type="EMBL" id="CAG90619.2"/>
    </source>
</evidence>
<keyword evidence="5" id="KW-0539">Nucleus</keyword>
<evidence type="ECO:0000256" key="7">
    <source>
        <dbReference type="SAM" id="MobiDB-lite"/>
    </source>
</evidence>
<dbReference type="OrthoDB" id="9439903at2759"/>
<dbReference type="InterPro" id="IPR051643">
    <property type="entry name" value="Transcr_Reg_ZincFinger"/>
</dbReference>
<organism evidence="9 10">
    <name type="scientific">Debaryomyces hansenii (strain ATCC 36239 / CBS 767 / BCRC 21394 / JCM 1990 / NBRC 0083 / IGC 2968)</name>
    <name type="common">Yeast</name>
    <name type="synonym">Torulaspora hansenii</name>
    <dbReference type="NCBI Taxonomy" id="284592"/>
    <lineage>
        <taxon>Eukaryota</taxon>
        <taxon>Fungi</taxon>
        <taxon>Dikarya</taxon>
        <taxon>Ascomycota</taxon>
        <taxon>Saccharomycotina</taxon>
        <taxon>Pichiomycetes</taxon>
        <taxon>Debaryomycetaceae</taxon>
        <taxon>Debaryomyces</taxon>
    </lineage>
</organism>